<evidence type="ECO:0000313" key="1">
    <source>
        <dbReference type="EMBL" id="AKF25819.1"/>
    </source>
</evidence>
<reference evidence="1 2" key="1">
    <citation type="submission" date="2015-04" db="EMBL/GenBank/DDBJ databases">
        <title>Complete genome sequence of Sulfurovum lithotrophicum ATCC BAA-797T.</title>
        <authorList>
            <person name="Ahn J."/>
            <person name="Park G."/>
            <person name="Jeon W."/>
            <person name="Jang Y."/>
            <person name="Jang M."/>
            <person name="Lee H."/>
            <person name="Lee H."/>
        </authorList>
    </citation>
    <scope>NUCLEOTIDE SEQUENCE [LARGE SCALE GENOMIC DNA]</scope>
    <source>
        <strain evidence="2">ATCC BAA-797 / 42BKT</strain>
    </source>
</reference>
<keyword evidence="2" id="KW-1185">Reference proteome</keyword>
<dbReference type="Proteomes" id="UP000034444">
    <property type="component" value="Chromosome"/>
</dbReference>
<sequence length="229" mass="26716">MRYKRANIDSLNLSSEAMEALFIHHEDYSIETVKSKSVFKPKVWSSAFGKSLKRSIIEAKIIHTHLGLTLPLKTFAVTPKSQTVEFAGFHGYNERSEHLMQHLQELKSQLLNVRVTRIDIAIDYEGKIPKRVMDTIKKYRPRTYDGVDHELNTTYYKTPKEKKVNQKMDIKIYNKQVQAGLDYPLYRLEFVFKGSYFKKLLFKDIETAYQKMEKSIKKATGLSVKIQSI</sequence>
<proteinExistence type="predicted"/>
<reference evidence="2" key="2">
    <citation type="journal article" date="2017" name="Stand. Genomic Sci.">
        <title>Complete genome sequence of the sulfur-oxidizing chemolithoautotrophic Sulfurovum lithotrophicum 42BKTT.</title>
        <authorList>
            <person name="Jeon W."/>
            <person name="Priscilla L."/>
            <person name="Park G."/>
            <person name="Lee H."/>
            <person name="Lee N."/>
            <person name="Lee D."/>
            <person name="Kwon H."/>
            <person name="Ahn I."/>
            <person name="Lee C."/>
            <person name="Lee H."/>
            <person name="Ahn J."/>
        </authorList>
    </citation>
    <scope>NUCLEOTIDE SEQUENCE [LARGE SCALE GENOMIC DNA]</scope>
    <source>
        <strain evidence="2">ATCC BAA-797 / 42BKT</strain>
    </source>
</reference>
<dbReference type="KEGG" id="slh:YH65_10805"/>
<accession>A0A7U4M360</accession>
<organism evidence="1 2">
    <name type="scientific">Sulfurovum lithotrophicum</name>
    <dbReference type="NCBI Taxonomy" id="206403"/>
    <lineage>
        <taxon>Bacteria</taxon>
        <taxon>Pseudomonadati</taxon>
        <taxon>Campylobacterota</taxon>
        <taxon>Epsilonproteobacteria</taxon>
        <taxon>Campylobacterales</taxon>
        <taxon>Sulfurovaceae</taxon>
        <taxon>Sulfurovum</taxon>
    </lineage>
</organism>
<protein>
    <submittedName>
        <fullName evidence="1">Uncharacterized protein</fullName>
    </submittedName>
</protein>
<gene>
    <name evidence="1" type="ORF">YH65_10805</name>
</gene>
<dbReference type="EMBL" id="CP011308">
    <property type="protein sequence ID" value="AKF25819.1"/>
    <property type="molecule type" value="Genomic_DNA"/>
</dbReference>
<name>A0A7U4M360_9BACT</name>
<evidence type="ECO:0000313" key="2">
    <source>
        <dbReference type="Proteomes" id="UP000034444"/>
    </source>
</evidence>
<dbReference type="AlphaFoldDB" id="A0A7U4M360"/>